<keyword evidence="12" id="KW-0407">Ion channel</keyword>
<protein>
    <recommendedName>
        <fullName evidence="13">BK channel</fullName>
    </recommendedName>
</protein>
<feature type="domain" description="Ion transport" evidence="15">
    <location>
        <begin position="127"/>
        <end position="213"/>
    </location>
</feature>
<dbReference type="GO" id="GO:0045211">
    <property type="term" value="C:postsynaptic membrane"/>
    <property type="evidence" value="ECO:0007669"/>
    <property type="project" value="TreeGrafter"/>
</dbReference>
<dbReference type="EMBL" id="OZ035845">
    <property type="protein sequence ID" value="CAL1599714.1"/>
    <property type="molecule type" value="Genomic_DNA"/>
</dbReference>
<feature type="transmembrane region" description="Helical" evidence="14">
    <location>
        <begin position="126"/>
        <end position="144"/>
    </location>
</feature>
<comment type="subcellular location">
    <subcellularLocation>
        <location evidence="1">Membrane</location>
        <topology evidence="1">Multi-pass membrane protein</topology>
    </subcellularLocation>
</comment>
<evidence type="ECO:0000256" key="13">
    <source>
        <dbReference type="ARBA" id="ARBA00029579"/>
    </source>
</evidence>
<keyword evidence="11 14" id="KW-0472">Membrane</keyword>
<evidence type="ECO:0000256" key="7">
    <source>
        <dbReference type="ARBA" id="ARBA00022882"/>
    </source>
</evidence>
<keyword evidence="9 14" id="KW-1133">Transmembrane helix</keyword>
<feature type="transmembrane region" description="Helical" evidence="14">
    <location>
        <begin position="164"/>
        <end position="182"/>
    </location>
</feature>
<gene>
    <name evidence="16" type="ORF">KC01_LOCUS27937</name>
</gene>
<dbReference type="PANTHER" id="PTHR10027:SF33">
    <property type="entry name" value="CALCIUM-ACTIVATED POTASSIUM CHANNEL SUBUNIT ALPHA-1-RELATED"/>
    <property type="match status" value="1"/>
</dbReference>
<evidence type="ECO:0000313" key="16">
    <source>
        <dbReference type="EMBL" id="CAL1599714.1"/>
    </source>
</evidence>
<evidence type="ECO:0000259" key="15">
    <source>
        <dbReference type="Pfam" id="PF00520"/>
    </source>
</evidence>
<dbReference type="AlphaFoldDB" id="A0AAV2LCL2"/>
<evidence type="ECO:0000256" key="12">
    <source>
        <dbReference type="ARBA" id="ARBA00023303"/>
    </source>
</evidence>
<dbReference type="Pfam" id="PF00520">
    <property type="entry name" value="Ion_trans"/>
    <property type="match status" value="1"/>
</dbReference>
<evidence type="ECO:0000256" key="2">
    <source>
        <dbReference type="ARBA" id="ARBA00022448"/>
    </source>
</evidence>
<keyword evidence="17" id="KW-1185">Reference proteome</keyword>
<keyword evidence="3" id="KW-0633">Potassium transport</keyword>
<dbReference type="Gene3D" id="1.20.120.350">
    <property type="entry name" value="Voltage-gated potassium channels. Chain C"/>
    <property type="match status" value="1"/>
</dbReference>
<dbReference type="Proteomes" id="UP001497482">
    <property type="component" value="Chromosome 23"/>
</dbReference>
<dbReference type="PANTHER" id="PTHR10027">
    <property type="entry name" value="CALCIUM-ACTIVATED POTASSIUM CHANNEL ALPHA CHAIN"/>
    <property type="match status" value="1"/>
</dbReference>
<evidence type="ECO:0000256" key="11">
    <source>
        <dbReference type="ARBA" id="ARBA00023136"/>
    </source>
</evidence>
<keyword evidence="2" id="KW-0813">Transport</keyword>
<evidence type="ECO:0000256" key="3">
    <source>
        <dbReference type="ARBA" id="ARBA00022538"/>
    </source>
</evidence>
<dbReference type="GO" id="GO:0060072">
    <property type="term" value="F:large conductance calcium-activated potassium channel activity"/>
    <property type="evidence" value="ECO:0007669"/>
    <property type="project" value="TreeGrafter"/>
</dbReference>
<feature type="transmembrane region" description="Helical" evidence="14">
    <location>
        <begin position="39"/>
        <end position="61"/>
    </location>
</feature>
<organism evidence="16 17">
    <name type="scientific">Knipowitschia caucasica</name>
    <name type="common">Caucasian dwarf goby</name>
    <name type="synonym">Pomatoschistus caucasicus</name>
    <dbReference type="NCBI Taxonomy" id="637954"/>
    <lineage>
        <taxon>Eukaryota</taxon>
        <taxon>Metazoa</taxon>
        <taxon>Chordata</taxon>
        <taxon>Craniata</taxon>
        <taxon>Vertebrata</taxon>
        <taxon>Euteleostomi</taxon>
        <taxon>Actinopterygii</taxon>
        <taxon>Neopterygii</taxon>
        <taxon>Teleostei</taxon>
        <taxon>Neoteleostei</taxon>
        <taxon>Acanthomorphata</taxon>
        <taxon>Gobiaria</taxon>
        <taxon>Gobiiformes</taxon>
        <taxon>Gobioidei</taxon>
        <taxon>Gobiidae</taxon>
        <taxon>Gobiinae</taxon>
        <taxon>Knipowitschia</taxon>
    </lineage>
</organism>
<keyword evidence="10" id="KW-0406">Ion transport</keyword>
<evidence type="ECO:0000256" key="4">
    <source>
        <dbReference type="ARBA" id="ARBA00022692"/>
    </source>
</evidence>
<evidence type="ECO:0000256" key="5">
    <source>
        <dbReference type="ARBA" id="ARBA00022826"/>
    </source>
</evidence>
<dbReference type="InterPro" id="IPR027359">
    <property type="entry name" value="Volt_channel_dom_sf"/>
</dbReference>
<sequence length="399" mass="45130">MPKSSRERFNPGPSVQFSKMNVIIPFSPDVPCDSNGQRMWWAFLASSMVTFFGGLFIILLWRTLKYMWTVCCHCKAKKKDVHRVMTTEAAKRGEKDDPGASEVGWMTSVKDWAGVMISAQTLTGRVLVVLVFALSIGALVIYFIDSSDPIESCQNFYKDFTLQIDMAFNVFFLLYFGLRFIAANDKLWFWLEVNSVVDFFTVPPVFVSVYLNRSWLGDVEESCTGVCGPGWIPDRGGSQTGVDPGASAGLSVCEVYMLSLYRVEVKEVEEVEEVEEGKEVEKVEEEEMVEEIEEVEKVEKVEKLEEVEEVEEVVEAEEVEEVEGVEKVEEAEKVEEVEEVEGVEEVEEVEEVEKMVEAEEARGGKEAEAVEEVVAAEEVYEVEEVEEKLMHFSDVTKPP</sequence>
<name>A0AAV2LCL2_KNICA</name>
<dbReference type="InterPro" id="IPR047871">
    <property type="entry name" value="K_chnl_Slo-like"/>
</dbReference>
<dbReference type="FunFam" id="1.10.287.70:FF:000015">
    <property type="entry name" value="Calcium-activated potassium channel subunit alpha-1 isoform X7"/>
    <property type="match status" value="1"/>
</dbReference>
<evidence type="ECO:0000256" key="10">
    <source>
        <dbReference type="ARBA" id="ARBA00023065"/>
    </source>
</evidence>
<proteinExistence type="predicted"/>
<accession>A0AAV2LCL2</accession>
<dbReference type="InterPro" id="IPR005821">
    <property type="entry name" value="Ion_trans_dom"/>
</dbReference>
<evidence type="ECO:0000256" key="1">
    <source>
        <dbReference type="ARBA" id="ARBA00004141"/>
    </source>
</evidence>
<keyword evidence="6" id="KW-0106">Calcium</keyword>
<evidence type="ECO:0000313" key="17">
    <source>
        <dbReference type="Proteomes" id="UP001497482"/>
    </source>
</evidence>
<keyword evidence="7" id="KW-0851">Voltage-gated channel</keyword>
<reference evidence="16 17" key="1">
    <citation type="submission" date="2024-04" db="EMBL/GenBank/DDBJ databases">
        <authorList>
            <person name="Waldvogel A.-M."/>
            <person name="Schoenle A."/>
        </authorList>
    </citation>
    <scope>NUCLEOTIDE SEQUENCE [LARGE SCALE GENOMIC DNA]</scope>
</reference>
<keyword evidence="8" id="KW-0630">Potassium</keyword>
<evidence type="ECO:0000256" key="9">
    <source>
        <dbReference type="ARBA" id="ARBA00022989"/>
    </source>
</evidence>
<keyword evidence="4 14" id="KW-0812">Transmembrane</keyword>
<keyword evidence="5" id="KW-0631">Potassium channel</keyword>
<evidence type="ECO:0000256" key="8">
    <source>
        <dbReference type="ARBA" id="ARBA00022958"/>
    </source>
</evidence>
<evidence type="ECO:0000256" key="6">
    <source>
        <dbReference type="ARBA" id="ARBA00022837"/>
    </source>
</evidence>
<dbReference type="GO" id="GO:0034702">
    <property type="term" value="C:monoatomic ion channel complex"/>
    <property type="evidence" value="ECO:0007669"/>
    <property type="project" value="UniProtKB-KW"/>
</dbReference>
<evidence type="ECO:0000256" key="14">
    <source>
        <dbReference type="SAM" id="Phobius"/>
    </source>
</evidence>